<evidence type="ECO:0000256" key="4">
    <source>
        <dbReference type="SAM" id="SignalP"/>
    </source>
</evidence>
<dbReference type="AlphaFoldDB" id="A0A921UCR1"/>
<dbReference type="KEGG" id="sbi:8060451"/>
<reference evidence="6" key="1">
    <citation type="journal article" date="2019" name="BMC Genomics">
        <title>A new reference genome for Sorghum bicolor reveals high levels of sequence similarity between sweet and grain genotypes: implications for the genetics of sugar metabolism.</title>
        <authorList>
            <person name="Cooper E.A."/>
            <person name="Brenton Z.W."/>
            <person name="Flinn B.S."/>
            <person name="Jenkins J."/>
            <person name="Shu S."/>
            <person name="Flowers D."/>
            <person name="Luo F."/>
            <person name="Wang Y."/>
            <person name="Xia P."/>
            <person name="Barry K."/>
            <person name="Daum C."/>
            <person name="Lipzen A."/>
            <person name="Yoshinaga Y."/>
            <person name="Schmutz J."/>
            <person name="Saski C."/>
            <person name="Vermerris W."/>
            <person name="Kresovich S."/>
        </authorList>
    </citation>
    <scope>NUCLEOTIDE SEQUENCE</scope>
</reference>
<reference evidence="6" key="2">
    <citation type="submission" date="2020-10" db="EMBL/GenBank/DDBJ databases">
        <authorList>
            <person name="Cooper E.A."/>
            <person name="Brenton Z.W."/>
            <person name="Flinn B.S."/>
            <person name="Jenkins J."/>
            <person name="Shu S."/>
            <person name="Flowers D."/>
            <person name="Luo F."/>
            <person name="Wang Y."/>
            <person name="Xia P."/>
            <person name="Barry K."/>
            <person name="Daum C."/>
            <person name="Lipzen A."/>
            <person name="Yoshinaga Y."/>
            <person name="Schmutz J."/>
            <person name="Saski C."/>
            <person name="Vermerris W."/>
            <person name="Kresovich S."/>
        </authorList>
    </citation>
    <scope>NUCLEOTIDE SEQUENCE</scope>
</reference>
<name>A0A921UCR1_SORBI</name>
<sequence>MKLLQATVSLVFLLACSTSNASVLHDACQSFAAIRHKDADYNYCVRFFQADKESATADHRGLAVIGAKLIEATAKSTGSLIATMLTSEKDKEKLGCLVACGKGYLDAMDEIGKAAKGIVSRKDGGVEDAVTALGGALDAPLDCEDGFQKLHKPSPLAAEDARFRKEASITLFVTGTLLPQINSSKLGI</sequence>
<dbReference type="PANTHER" id="PTHR35357">
    <property type="entry name" value="OS02G0537100 PROTEIN"/>
    <property type="match status" value="1"/>
</dbReference>
<evidence type="ECO:0000256" key="1">
    <source>
        <dbReference type="ARBA" id="ARBA00022729"/>
    </source>
</evidence>
<dbReference type="GO" id="GO:0004857">
    <property type="term" value="F:enzyme inhibitor activity"/>
    <property type="evidence" value="ECO:0007669"/>
    <property type="project" value="InterPro"/>
</dbReference>
<organism evidence="6 7">
    <name type="scientific">Sorghum bicolor</name>
    <name type="common">Sorghum</name>
    <name type="synonym">Sorghum vulgare</name>
    <dbReference type="NCBI Taxonomy" id="4558"/>
    <lineage>
        <taxon>Eukaryota</taxon>
        <taxon>Viridiplantae</taxon>
        <taxon>Streptophyta</taxon>
        <taxon>Embryophyta</taxon>
        <taxon>Tracheophyta</taxon>
        <taxon>Spermatophyta</taxon>
        <taxon>Magnoliopsida</taxon>
        <taxon>Liliopsida</taxon>
        <taxon>Poales</taxon>
        <taxon>Poaceae</taxon>
        <taxon>PACMAD clade</taxon>
        <taxon>Panicoideae</taxon>
        <taxon>Andropogonodae</taxon>
        <taxon>Andropogoneae</taxon>
        <taxon>Sorghinae</taxon>
        <taxon>Sorghum</taxon>
    </lineage>
</organism>
<dbReference type="NCBIfam" id="TIGR01614">
    <property type="entry name" value="PME_inhib"/>
    <property type="match status" value="1"/>
</dbReference>
<feature type="signal peptide" evidence="4">
    <location>
        <begin position="1"/>
        <end position="21"/>
    </location>
</feature>
<dbReference type="SMART" id="SM00856">
    <property type="entry name" value="PMEI"/>
    <property type="match status" value="1"/>
</dbReference>
<evidence type="ECO:0000259" key="5">
    <source>
        <dbReference type="SMART" id="SM00856"/>
    </source>
</evidence>
<evidence type="ECO:0000313" key="6">
    <source>
        <dbReference type="EMBL" id="KAG0527202.1"/>
    </source>
</evidence>
<dbReference type="GO" id="GO:0005576">
    <property type="term" value="C:extracellular region"/>
    <property type="evidence" value="ECO:0007669"/>
    <property type="project" value="UniProtKB-ARBA"/>
</dbReference>
<accession>A0A921UCR1</accession>
<dbReference type="PANTHER" id="PTHR35357:SF24">
    <property type="entry name" value="OS04G0587200 PROTEIN"/>
    <property type="match status" value="1"/>
</dbReference>
<dbReference type="OrthoDB" id="1872906at2759"/>
<dbReference type="InterPro" id="IPR006501">
    <property type="entry name" value="Pectinesterase_inhib_dom"/>
</dbReference>
<dbReference type="EMBL" id="CM027685">
    <property type="protein sequence ID" value="KAG0527202.1"/>
    <property type="molecule type" value="Genomic_DNA"/>
</dbReference>
<dbReference type="OMA" id="APLDCED"/>
<keyword evidence="2" id="KW-1015">Disulfide bond</keyword>
<dbReference type="InterPro" id="IPR035513">
    <property type="entry name" value="Invertase/methylesterase_inhib"/>
</dbReference>
<gene>
    <name evidence="6" type="ORF">BDA96_06G212800</name>
</gene>
<comment type="similarity">
    <text evidence="3">Belongs to the PMEI family.</text>
</comment>
<evidence type="ECO:0000256" key="3">
    <source>
        <dbReference type="ARBA" id="ARBA00038471"/>
    </source>
</evidence>
<comment type="caution">
    <text evidence="6">The sequence shown here is derived from an EMBL/GenBank/DDBJ whole genome shotgun (WGS) entry which is preliminary data.</text>
</comment>
<dbReference type="SUPFAM" id="SSF101148">
    <property type="entry name" value="Plant invertase/pectin methylesterase inhibitor"/>
    <property type="match status" value="1"/>
</dbReference>
<dbReference type="InterPro" id="IPR034088">
    <property type="entry name" value="Pla_a_1-like"/>
</dbReference>
<dbReference type="CDD" id="cd15795">
    <property type="entry name" value="PMEI-Pla_a_1_like"/>
    <property type="match status" value="1"/>
</dbReference>
<protein>
    <recommendedName>
        <fullName evidence="5">Pectinesterase inhibitor domain-containing protein</fullName>
    </recommendedName>
</protein>
<dbReference type="FunFam" id="1.20.140.40:FF:000002">
    <property type="entry name" value="Putative invertase inhibitor"/>
    <property type="match status" value="1"/>
</dbReference>
<dbReference type="PROSITE" id="PS51257">
    <property type="entry name" value="PROKAR_LIPOPROTEIN"/>
    <property type="match status" value="1"/>
</dbReference>
<dbReference type="Gene3D" id="1.20.140.40">
    <property type="entry name" value="Invertase/pectin methylesterase inhibitor family protein"/>
    <property type="match status" value="1"/>
</dbReference>
<feature type="domain" description="Pectinesterase inhibitor" evidence="5">
    <location>
        <begin position="19"/>
        <end position="173"/>
    </location>
</feature>
<dbReference type="Gramene" id="EES11330">
    <property type="protein sequence ID" value="EES11330"/>
    <property type="gene ID" value="SORBI_3006G194800"/>
</dbReference>
<proteinExistence type="inferred from homology"/>
<feature type="chain" id="PRO_5036711584" description="Pectinesterase inhibitor domain-containing protein" evidence="4">
    <location>
        <begin position="22"/>
        <end position="188"/>
    </location>
</feature>
<dbReference type="Proteomes" id="UP000807115">
    <property type="component" value="Chromosome 6"/>
</dbReference>
<keyword evidence="1 4" id="KW-0732">Signal</keyword>
<dbReference type="Pfam" id="PF04043">
    <property type="entry name" value="PMEI"/>
    <property type="match status" value="1"/>
</dbReference>
<evidence type="ECO:0000313" key="7">
    <source>
        <dbReference type="Proteomes" id="UP000807115"/>
    </source>
</evidence>
<evidence type="ECO:0000256" key="2">
    <source>
        <dbReference type="ARBA" id="ARBA00023157"/>
    </source>
</evidence>